<evidence type="ECO:0000256" key="4">
    <source>
        <dbReference type="ARBA" id="ARBA00022723"/>
    </source>
</evidence>
<evidence type="ECO:0000256" key="9">
    <source>
        <dbReference type="RuleBase" id="RU000461"/>
    </source>
</evidence>
<dbReference type="PRINTS" id="PR00464">
    <property type="entry name" value="EP450II"/>
</dbReference>
<keyword evidence="10" id="KW-0812">Transmembrane</keyword>
<protein>
    <recommendedName>
        <fullName evidence="13">Cytochrome P450 alkane hydroxylase</fullName>
    </recommendedName>
</protein>
<keyword evidence="3 8" id="KW-0349">Heme</keyword>
<proteinExistence type="inferred from homology"/>
<dbReference type="EMBL" id="JAQJAN010000008">
    <property type="protein sequence ID" value="KAJ5724636.1"/>
    <property type="molecule type" value="Genomic_DNA"/>
</dbReference>
<evidence type="ECO:0000256" key="5">
    <source>
        <dbReference type="ARBA" id="ARBA00023002"/>
    </source>
</evidence>
<keyword evidence="12" id="KW-1185">Reference proteome</keyword>
<organism evidence="11 12">
    <name type="scientific">Penicillium malachiteum</name>
    <dbReference type="NCBI Taxonomy" id="1324776"/>
    <lineage>
        <taxon>Eukaryota</taxon>
        <taxon>Fungi</taxon>
        <taxon>Dikarya</taxon>
        <taxon>Ascomycota</taxon>
        <taxon>Pezizomycotina</taxon>
        <taxon>Eurotiomycetes</taxon>
        <taxon>Eurotiomycetidae</taxon>
        <taxon>Eurotiales</taxon>
        <taxon>Aspergillaceae</taxon>
        <taxon>Penicillium</taxon>
    </lineage>
</organism>
<evidence type="ECO:0000256" key="10">
    <source>
        <dbReference type="SAM" id="Phobius"/>
    </source>
</evidence>
<evidence type="ECO:0008006" key="13">
    <source>
        <dbReference type="Google" id="ProtNLM"/>
    </source>
</evidence>
<evidence type="ECO:0000256" key="3">
    <source>
        <dbReference type="ARBA" id="ARBA00022617"/>
    </source>
</evidence>
<comment type="caution">
    <text evidence="11">The sequence shown here is derived from an EMBL/GenBank/DDBJ whole genome shotgun (WGS) entry which is preliminary data.</text>
</comment>
<name>A0AAD6MVL5_9EURO</name>
<evidence type="ECO:0000256" key="6">
    <source>
        <dbReference type="ARBA" id="ARBA00023004"/>
    </source>
</evidence>
<dbReference type="PRINTS" id="PR00385">
    <property type="entry name" value="P450"/>
</dbReference>
<comment type="cofactor">
    <cofactor evidence="1 8">
        <name>heme</name>
        <dbReference type="ChEBI" id="CHEBI:30413"/>
    </cofactor>
</comment>
<dbReference type="AlphaFoldDB" id="A0AAD6MVL5"/>
<dbReference type="InterPro" id="IPR047146">
    <property type="entry name" value="Cyt_P450_E_CYP52_fungi"/>
</dbReference>
<dbReference type="InterPro" id="IPR036396">
    <property type="entry name" value="Cyt_P450_sf"/>
</dbReference>
<keyword evidence="7 9" id="KW-0503">Monooxygenase</keyword>
<keyword evidence="4 8" id="KW-0479">Metal-binding</keyword>
<sequence length="510" mass="58236">MMPFYLNLHPNVILLASIALGIIIYRSIRRSWTRRQFAKAHGCKPIARSLSKDPFLGLDLLPGTFRAIRENRILVRSLEFFKTHGNTFTVRELHVSAIVTIEPENIKTVLSLKFQDFCIAHRLKCMKPLLGEGIFDTDGDHWAASRALIRPSFNRDQVADLRSLESIFQDFFSLLPRDGETVVDLKDLFFRYTIDSATEFLFGQSVGTLKKSEAELGFADAFHYAQKAILMRGMLGPLEYFFPDRRAEECNCICRDFVQQFVDEAVNAVETRKAEGEKADPSSTRPKRIFSHELAAQTSDKTRILDELMNVLLAGRDTTASLLTNMFFMLAKNPAIWDKLRREVAFLEGRLPTYEELCNMKYVHCCMNESLRLHPVVPRNDRQAVRDTVLPLGGGKDGLSPIFVPKGTLVLYNLYAMHRRKDIYGPDADEFRPERWEDGKLMPRWGFLPFNGGPRICIGQRYALTEAGYVLVRMVQEFRSLVSRDPNEWEETRGLTVTSHNGAKVSLIPA</sequence>
<keyword evidence="10" id="KW-0472">Membrane</keyword>
<dbReference type="Proteomes" id="UP001215712">
    <property type="component" value="Unassembled WGS sequence"/>
</dbReference>
<dbReference type="PROSITE" id="PS00086">
    <property type="entry name" value="CYTOCHROME_P450"/>
    <property type="match status" value="1"/>
</dbReference>
<feature type="transmembrane region" description="Helical" evidence="10">
    <location>
        <begin position="12"/>
        <end position="28"/>
    </location>
</feature>
<dbReference type="GO" id="GO:0043386">
    <property type="term" value="P:mycotoxin biosynthetic process"/>
    <property type="evidence" value="ECO:0007669"/>
    <property type="project" value="UniProtKB-ARBA"/>
</dbReference>
<dbReference type="GO" id="GO:0016712">
    <property type="term" value="F:oxidoreductase activity, acting on paired donors, with incorporation or reduction of molecular oxygen, reduced flavin or flavoprotein as one donor, and incorporation of one atom of oxygen"/>
    <property type="evidence" value="ECO:0007669"/>
    <property type="project" value="InterPro"/>
</dbReference>
<evidence type="ECO:0000313" key="11">
    <source>
        <dbReference type="EMBL" id="KAJ5724636.1"/>
    </source>
</evidence>
<evidence type="ECO:0000313" key="12">
    <source>
        <dbReference type="Proteomes" id="UP001215712"/>
    </source>
</evidence>
<dbReference type="SUPFAM" id="SSF48264">
    <property type="entry name" value="Cytochrome P450"/>
    <property type="match status" value="1"/>
</dbReference>
<evidence type="ECO:0000256" key="1">
    <source>
        <dbReference type="ARBA" id="ARBA00001971"/>
    </source>
</evidence>
<evidence type="ECO:0000256" key="7">
    <source>
        <dbReference type="ARBA" id="ARBA00023033"/>
    </source>
</evidence>
<dbReference type="InterPro" id="IPR002974">
    <property type="entry name" value="Cyt_P450_E_CYP52_ascomycetes"/>
</dbReference>
<reference evidence="11" key="2">
    <citation type="submission" date="2023-01" db="EMBL/GenBank/DDBJ databases">
        <authorList>
            <person name="Petersen C."/>
        </authorList>
    </citation>
    <scope>NUCLEOTIDE SEQUENCE</scope>
    <source>
        <strain evidence="11">IBT 17514</strain>
    </source>
</reference>
<dbReference type="CDD" id="cd11063">
    <property type="entry name" value="CYP52"/>
    <property type="match status" value="1"/>
</dbReference>
<keyword evidence="5 9" id="KW-0560">Oxidoreductase</keyword>
<evidence type="ECO:0000256" key="8">
    <source>
        <dbReference type="PIRSR" id="PIRSR602402-1"/>
    </source>
</evidence>
<dbReference type="InterPro" id="IPR001128">
    <property type="entry name" value="Cyt_P450"/>
</dbReference>
<dbReference type="GO" id="GO:0005506">
    <property type="term" value="F:iron ion binding"/>
    <property type="evidence" value="ECO:0007669"/>
    <property type="project" value="InterPro"/>
</dbReference>
<dbReference type="GO" id="GO:0020037">
    <property type="term" value="F:heme binding"/>
    <property type="evidence" value="ECO:0007669"/>
    <property type="project" value="InterPro"/>
</dbReference>
<dbReference type="Gene3D" id="1.10.630.10">
    <property type="entry name" value="Cytochrome P450"/>
    <property type="match status" value="1"/>
</dbReference>
<dbReference type="PRINTS" id="PR01239">
    <property type="entry name" value="EP450IICYP52"/>
</dbReference>
<comment type="similarity">
    <text evidence="2 9">Belongs to the cytochrome P450 family.</text>
</comment>
<dbReference type="InterPro" id="IPR017972">
    <property type="entry name" value="Cyt_P450_CS"/>
</dbReference>
<keyword evidence="10" id="KW-1133">Transmembrane helix</keyword>
<accession>A0AAD6MVL5</accession>
<dbReference type="PANTHER" id="PTHR24287:SF17">
    <property type="entry name" value="P450, PUTATIVE (EUROFUNG)-RELATED"/>
    <property type="match status" value="1"/>
</dbReference>
<dbReference type="Pfam" id="PF00067">
    <property type="entry name" value="p450"/>
    <property type="match status" value="1"/>
</dbReference>
<evidence type="ECO:0000256" key="2">
    <source>
        <dbReference type="ARBA" id="ARBA00010617"/>
    </source>
</evidence>
<dbReference type="InterPro" id="IPR002402">
    <property type="entry name" value="Cyt_P450_E_grp-II"/>
</dbReference>
<keyword evidence="6 8" id="KW-0408">Iron</keyword>
<gene>
    <name evidence="11" type="ORF">N7493_006364</name>
</gene>
<feature type="binding site" description="axial binding residue" evidence="8">
    <location>
        <position position="457"/>
    </location>
    <ligand>
        <name>heme</name>
        <dbReference type="ChEBI" id="CHEBI:30413"/>
    </ligand>
    <ligandPart>
        <name>Fe</name>
        <dbReference type="ChEBI" id="CHEBI:18248"/>
    </ligandPart>
</feature>
<reference evidence="11" key="1">
    <citation type="journal article" date="2023" name="IMA Fungus">
        <title>Comparative genomic study of the Penicillium genus elucidates a diverse pangenome and 15 lateral gene transfer events.</title>
        <authorList>
            <person name="Petersen C."/>
            <person name="Sorensen T."/>
            <person name="Nielsen M.R."/>
            <person name="Sondergaard T.E."/>
            <person name="Sorensen J.L."/>
            <person name="Fitzpatrick D.A."/>
            <person name="Frisvad J.C."/>
            <person name="Nielsen K.L."/>
        </authorList>
    </citation>
    <scope>NUCLEOTIDE SEQUENCE</scope>
    <source>
        <strain evidence="11">IBT 17514</strain>
    </source>
</reference>
<dbReference type="PANTHER" id="PTHR24287">
    <property type="entry name" value="P450, PUTATIVE (EUROFUNG)-RELATED"/>
    <property type="match status" value="1"/>
</dbReference>